<accession>A0AAV4J4L3</accession>
<organism evidence="1 2">
    <name type="scientific">Elysia marginata</name>
    <dbReference type="NCBI Taxonomy" id="1093978"/>
    <lineage>
        <taxon>Eukaryota</taxon>
        <taxon>Metazoa</taxon>
        <taxon>Spiralia</taxon>
        <taxon>Lophotrochozoa</taxon>
        <taxon>Mollusca</taxon>
        <taxon>Gastropoda</taxon>
        <taxon>Heterobranchia</taxon>
        <taxon>Euthyneura</taxon>
        <taxon>Panpulmonata</taxon>
        <taxon>Sacoglossa</taxon>
        <taxon>Placobranchoidea</taxon>
        <taxon>Plakobranchidae</taxon>
        <taxon>Elysia</taxon>
    </lineage>
</organism>
<evidence type="ECO:0008006" key="3">
    <source>
        <dbReference type="Google" id="ProtNLM"/>
    </source>
</evidence>
<dbReference type="EMBL" id="BMAT01002893">
    <property type="protein sequence ID" value="GFS16402.1"/>
    <property type="molecule type" value="Genomic_DNA"/>
</dbReference>
<evidence type="ECO:0000313" key="1">
    <source>
        <dbReference type="EMBL" id="GFS16402.1"/>
    </source>
</evidence>
<proteinExistence type="predicted"/>
<dbReference type="Proteomes" id="UP000762676">
    <property type="component" value="Unassembled WGS sequence"/>
</dbReference>
<protein>
    <recommendedName>
        <fullName evidence="3">Vitellogenin domain-containing protein</fullName>
    </recommendedName>
</protein>
<name>A0AAV4J4L3_9GAST</name>
<reference evidence="1 2" key="1">
    <citation type="journal article" date="2021" name="Elife">
        <title>Chloroplast acquisition without the gene transfer in kleptoplastic sea slugs, Plakobranchus ocellatus.</title>
        <authorList>
            <person name="Maeda T."/>
            <person name="Takahashi S."/>
            <person name="Yoshida T."/>
            <person name="Shimamura S."/>
            <person name="Takaki Y."/>
            <person name="Nagai Y."/>
            <person name="Toyoda A."/>
            <person name="Suzuki Y."/>
            <person name="Arimoto A."/>
            <person name="Ishii H."/>
            <person name="Satoh N."/>
            <person name="Nishiyama T."/>
            <person name="Hasebe M."/>
            <person name="Maruyama T."/>
            <person name="Minagawa J."/>
            <person name="Obokata J."/>
            <person name="Shigenobu S."/>
        </authorList>
    </citation>
    <scope>NUCLEOTIDE SEQUENCE [LARGE SCALE GENOMIC DNA]</scope>
</reference>
<comment type="caution">
    <text evidence="1">The sequence shown here is derived from an EMBL/GenBank/DDBJ whole genome shotgun (WGS) entry which is preliminary data.</text>
</comment>
<keyword evidence="2" id="KW-1185">Reference proteome</keyword>
<evidence type="ECO:0000313" key="2">
    <source>
        <dbReference type="Proteomes" id="UP000762676"/>
    </source>
</evidence>
<dbReference type="AlphaFoldDB" id="A0AAV4J4L3"/>
<gene>
    <name evidence="1" type="ORF">ElyMa_001472200</name>
</gene>
<sequence>MYHFSPKTPLAEEHGQYNYEFNMSESDFKKLTTVNSNPCYSSDEGSRIISLENGVVVAVKVTKFPKSDGEDEIECHVSNQNHRHTKVIVDSTNPYTTKAIALPDEIKQDYEQRKKWALVSDNVFCISYKDAVAVWVRPNVTLNKIKYVTNNGVAFSNKYGVEDVRTKVPTPQQCTLSGPADKFNWREKCGADKYCSLAADHDQLECKCKLIQRLETTSECKKIDSTTSTTTTPMTSPTTTDSTAAREYPFEIRLVDPGIIRCCSHFHPLSAMLVKCRIDPKNITHDIECKPFLCAEFAYLDDKKKTSVMSSPYVTSNEPMELESLLQLTKIIENTINEDANDVRVVLDTYSGNKIYQGDVPHTRIKKRSLIYNIKPIGKQYLKFSHRQKRQCLDMSTLNQLNDYIVQPRPQTAVSYITVTTTNSGNAFTSFELITLIVNGVLVALQ</sequence>